<dbReference type="eggNOG" id="COG5403">
    <property type="taxonomic scope" value="Bacteria"/>
</dbReference>
<keyword evidence="2" id="KW-1185">Reference proteome</keyword>
<dbReference type="HOGENOM" id="CLU_1523680_0_0_3"/>
<sequence length="173" mass="18458">MSLFNQILGAINNPSQEASSGQLAGILSTVQNLSQSANADPSTIQSVLSIVGKYARPALQQKREAEGEQETQSFINQFSGTGANNQAVNLLFNTPQIQQLVEEAEQRTGLNAATIQSLLPMLVPLVLNLLKTGTNNQNPEGSNPVLNSFLDTDGDGDVDIADAMQMASRYLNP</sequence>
<dbReference type="Proteomes" id="UP000003835">
    <property type="component" value="Unassembled WGS sequence"/>
</dbReference>
<gene>
    <name evidence="1" type="ORF">MC7420_1447</name>
</gene>
<proteinExistence type="predicted"/>
<evidence type="ECO:0008006" key="3">
    <source>
        <dbReference type="Google" id="ProtNLM"/>
    </source>
</evidence>
<evidence type="ECO:0000313" key="2">
    <source>
        <dbReference type="Proteomes" id="UP000003835"/>
    </source>
</evidence>
<dbReference type="InterPro" id="IPR009282">
    <property type="entry name" value="DUF937"/>
</dbReference>
<name>B4VRC1_9CYAN</name>
<dbReference type="EMBL" id="DS989849">
    <property type="protein sequence ID" value="EDX75529.1"/>
    <property type="molecule type" value="Genomic_DNA"/>
</dbReference>
<dbReference type="Pfam" id="PF06078">
    <property type="entry name" value="DUF937"/>
    <property type="match status" value="1"/>
</dbReference>
<dbReference type="AlphaFoldDB" id="B4VRC1"/>
<accession>B4VRC1</accession>
<evidence type="ECO:0000313" key="1">
    <source>
        <dbReference type="EMBL" id="EDX75529.1"/>
    </source>
</evidence>
<protein>
    <recommendedName>
        <fullName evidence="3">DUF937 domain-containing protein</fullName>
    </recommendedName>
</protein>
<reference evidence="1 2" key="1">
    <citation type="submission" date="2008-07" db="EMBL/GenBank/DDBJ databases">
        <authorList>
            <person name="Tandeau de Marsac N."/>
            <person name="Ferriera S."/>
            <person name="Johnson J."/>
            <person name="Kravitz S."/>
            <person name="Beeson K."/>
            <person name="Sutton G."/>
            <person name="Rogers Y.-H."/>
            <person name="Friedman R."/>
            <person name="Frazier M."/>
            <person name="Venter J.C."/>
        </authorList>
    </citation>
    <scope>NUCLEOTIDE SEQUENCE [LARGE SCALE GENOMIC DNA]</scope>
    <source>
        <strain evidence="1 2">PCC 7420</strain>
    </source>
</reference>
<dbReference type="OrthoDB" id="530933at2"/>
<organism evidence="1 2">
    <name type="scientific">Coleofasciculus chthonoplastes PCC 7420</name>
    <dbReference type="NCBI Taxonomy" id="118168"/>
    <lineage>
        <taxon>Bacteria</taxon>
        <taxon>Bacillati</taxon>
        <taxon>Cyanobacteriota</taxon>
        <taxon>Cyanophyceae</taxon>
        <taxon>Coleofasciculales</taxon>
        <taxon>Coleofasciculaceae</taxon>
        <taxon>Coleofasciculus</taxon>
    </lineage>
</organism>
<dbReference type="RefSeq" id="WP_006101236.1">
    <property type="nucleotide sequence ID" value="NZ_DS989849.1"/>
</dbReference>